<name>A0A8J8NSC3_HALGN</name>
<accession>A0A8J8NSC3</accession>
<dbReference type="SUPFAM" id="SSF52047">
    <property type="entry name" value="RNI-like"/>
    <property type="match status" value="1"/>
</dbReference>
<dbReference type="InterPro" id="IPR032675">
    <property type="entry name" value="LRR_dom_sf"/>
</dbReference>
<keyword evidence="2" id="KW-1185">Reference proteome</keyword>
<proteinExistence type="predicted"/>
<dbReference type="AlphaFoldDB" id="A0A8J8NSC3"/>
<protein>
    <submittedName>
        <fullName evidence="1">Uncharacterized protein</fullName>
    </submittedName>
</protein>
<dbReference type="Proteomes" id="UP000785679">
    <property type="component" value="Unassembled WGS sequence"/>
</dbReference>
<evidence type="ECO:0000313" key="2">
    <source>
        <dbReference type="Proteomes" id="UP000785679"/>
    </source>
</evidence>
<reference evidence="1" key="1">
    <citation type="submission" date="2019-06" db="EMBL/GenBank/DDBJ databases">
        <authorList>
            <person name="Zheng W."/>
        </authorList>
    </citation>
    <scope>NUCLEOTIDE SEQUENCE</scope>
    <source>
        <strain evidence="1">QDHG01</strain>
    </source>
</reference>
<dbReference type="EMBL" id="RRYP01007184">
    <property type="protein sequence ID" value="TNV80682.1"/>
    <property type="molecule type" value="Genomic_DNA"/>
</dbReference>
<organism evidence="1 2">
    <name type="scientific">Halteria grandinella</name>
    <dbReference type="NCBI Taxonomy" id="5974"/>
    <lineage>
        <taxon>Eukaryota</taxon>
        <taxon>Sar</taxon>
        <taxon>Alveolata</taxon>
        <taxon>Ciliophora</taxon>
        <taxon>Intramacronucleata</taxon>
        <taxon>Spirotrichea</taxon>
        <taxon>Stichotrichia</taxon>
        <taxon>Sporadotrichida</taxon>
        <taxon>Halteriidae</taxon>
        <taxon>Halteria</taxon>
    </lineage>
</organism>
<comment type="caution">
    <text evidence="1">The sequence shown here is derived from an EMBL/GenBank/DDBJ whole genome shotgun (WGS) entry which is preliminary data.</text>
</comment>
<gene>
    <name evidence="1" type="ORF">FGO68_gene11106</name>
</gene>
<sequence>MIRVDIMKHDDEQSMREIVKQPFPHKDMSLHHIERVEDLNYLDSLEYKEGECDMQTDKLSLKVYGIQTIRFSKLLTWLIRYCSKLKQLSLSFDIDREYNHFPLQIEGQTGLTHLTLQNWQPNMAVGEELLEKSKDTLVSLELIKCGLVSLSPLHGSLHLKSLSLCKQSHSHHFFTSNQQTLISLANLHSLEGGDLAPLLSSHIHSFPSLNTLTLTTTTDPLQWLYQPLPSLRTISVGKNIDIRRFLECNKHVKVIRAQSVSDDAVQVMREHPWVRLQPEHSGCGDDEAIIKAIEECIK</sequence>
<evidence type="ECO:0000313" key="1">
    <source>
        <dbReference type="EMBL" id="TNV80682.1"/>
    </source>
</evidence>
<dbReference type="Gene3D" id="3.80.10.10">
    <property type="entry name" value="Ribonuclease Inhibitor"/>
    <property type="match status" value="1"/>
</dbReference>